<comment type="caution">
    <text evidence="1">The sequence shown here is derived from an EMBL/GenBank/DDBJ whole genome shotgun (WGS) entry which is preliminary data.</text>
</comment>
<keyword evidence="2" id="KW-1185">Reference proteome</keyword>
<sequence>MVVAVVVAEQHASVQRAVGDPDQVQRGGAVPAQSLRPSGEFVVHGGAQHVAQAFVGTAAVVAEPDQGLVEDVGRGGADRVTVAVGTVAAGRPVAVAEEWQRGDAEDRPVLVDQAERDGAQRVGVLVIDRAVDGIEYPVGVRVADRAGLFPHEPDLVVASGT</sequence>
<dbReference type="Proteomes" id="UP000597656">
    <property type="component" value="Unassembled WGS sequence"/>
</dbReference>
<proteinExistence type="predicted"/>
<organism evidence="1 2">
    <name type="scientific">Lentzea pudingi</name>
    <dbReference type="NCBI Taxonomy" id="1789439"/>
    <lineage>
        <taxon>Bacteria</taxon>
        <taxon>Bacillati</taxon>
        <taxon>Actinomycetota</taxon>
        <taxon>Actinomycetes</taxon>
        <taxon>Pseudonocardiales</taxon>
        <taxon>Pseudonocardiaceae</taxon>
        <taxon>Lentzea</taxon>
    </lineage>
</organism>
<evidence type="ECO:0000313" key="1">
    <source>
        <dbReference type="EMBL" id="GGN29231.1"/>
    </source>
</evidence>
<name>A0ABQ2IVY0_9PSEU</name>
<accession>A0ABQ2IVY0</accession>
<evidence type="ECO:0000313" key="2">
    <source>
        <dbReference type="Proteomes" id="UP000597656"/>
    </source>
</evidence>
<reference evidence="2" key="1">
    <citation type="journal article" date="2019" name="Int. J. Syst. Evol. Microbiol.">
        <title>The Global Catalogue of Microorganisms (GCM) 10K type strain sequencing project: providing services to taxonomists for standard genome sequencing and annotation.</title>
        <authorList>
            <consortium name="The Broad Institute Genomics Platform"/>
            <consortium name="The Broad Institute Genome Sequencing Center for Infectious Disease"/>
            <person name="Wu L."/>
            <person name="Ma J."/>
        </authorList>
    </citation>
    <scope>NUCLEOTIDE SEQUENCE [LARGE SCALE GENOMIC DNA]</scope>
    <source>
        <strain evidence="2">CGMCC 4.7319</strain>
    </source>
</reference>
<protein>
    <submittedName>
        <fullName evidence="1">Uncharacterized protein</fullName>
    </submittedName>
</protein>
<gene>
    <name evidence="1" type="ORF">GCM10011609_86120</name>
</gene>
<dbReference type="EMBL" id="BMNC01000030">
    <property type="protein sequence ID" value="GGN29231.1"/>
    <property type="molecule type" value="Genomic_DNA"/>
</dbReference>